<dbReference type="Proteomes" id="UP000003434">
    <property type="component" value="Unassembled WGS sequence"/>
</dbReference>
<sequence>MNLDILYKLQEQLKYSIITGSSLIREDFRLKKAVDDMAALSKLAPVFAQIETQAKSLFECDNPGERTLDILALVDAVLETQSGVYEKSELSDIEAGSGKNCNYSYKMLEPVLTALTTTGSGRWEVLLNARKQDPRIFFDYRVLPKYIGGLGDSYGELAYQISRWMMEDGKMMIEPLKRGFDPMGKSEMCRRLDIIAYLAKEEENDFYLSIIDGEASKDVRKSAIEALGYSDKNIDILLEIAKTGDKASKEKAISALKSFSDARIDEFFENSAKKKK</sequence>
<gene>
    <name evidence="1" type="ORF">HMPREF0381_2264</name>
</gene>
<dbReference type="HOGENOM" id="CLU_059286_0_0_9"/>
<dbReference type="eggNOG" id="COG1413">
    <property type="taxonomic scope" value="Bacteria"/>
</dbReference>
<evidence type="ECO:0008006" key="3">
    <source>
        <dbReference type="Google" id="ProtNLM"/>
    </source>
</evidence>
<protein>
    <recommendedName>
        <fullName evidence="3">HEAT repeat protein</fullName>
    </recommendedName>
</protein>
<organism evidence="1 2">
    <name type="scientific">Lachnoanaerobaculum saburreum DSM 3986</name>
    <dbReference type="NCBI Taxonomy" id="887325"/>
    <lineage>
        <taxon>Bacteria</taxon>
        <taxon>Bacillati</taxon>
        <taxon>Bacillota</taxon>
        <taxon>Clostridia</taxon>
        <taxon>Lachnospirales</taxon>
        <taxon>Lachnospiraceae</taxon>
        <taxon>Lachnoanaerobaculum</taxon>
    </lineage>
</organism>
<accession>E6LQM9</accession>
<name>E6LQM9_9FIRM</name>
<dbReference type="AlphaFoldDB" id="E6LQM9"/>
<evidence type="ECO:0000313" key="2">
    <source>
        <dbReference type="Proteomes" id="UP000003434"/>
    </source>
</evidence>
<comment type="caution">
    <text evidence="1">The sequence shown here is derived from an EMBL/GenBank/DDBJ whole genome shotgun (WGS) entry which is preliminary data.</text>
</comment>
<proteinExistence type="predicted"/>
<dbReference type="EMBL" id="AEPW01000088">
    <property type="protein sequence ID" value="EFU75791.1"/>
    <property type="molecule type" value="Genomic_DNA"/>
</dbReference>
<reference evidence="1 2" key="1">
    <citation type="submission" date="2010-12" db="EMBL/GenBank/DDBJ databases">
        <authorList>
            <person name="Muzny D."/>
            <person name="Qin X."/>
            <person name="Deng J."/>
            <person name="Jiang H."/>
            <person name="Liu Y."/>
            <person name="Qu J."/>
            <person name="Song X.-Z."/>
            <person name="Zhang L."/>
            <person name="Thornton R."/>
            <person name="Coyle M."/>
            <person name="Francisco L."/>
            <person name="Jackson L."/>
            <person name="Javaid M."/>
            <person name="Korchina V."/>
            <person name="Kovar C."/>
            <person name="Mata R."/>
            <person name="Mathew T."/>
            <person name="Ngo R."/>
            <person name="Nguyen L."/>
            <person name="Nguyen N."/>
            <person name="Okwuonu G."/>
            <person name="Ongeri F."/>
            <person name="Pham C."/>
            <person name="Simmons D."/>
            <person name="Wilczek-Boney K."/>
            <person name="Hale W."/>
            <person name="Jakkamsetti A."/>
            <person name="Pham P."/>
            <person name="Ruth R."/>
            <person name="San Lucas F."/>
            <person name="Warren J."/>
            <person name="Zhang J."/>
            <person name="Zhao Z."/>
            <person name="Zhou C."/>
            <person name="Zhu D."/>
            <person name="Lee S."/>
            <person name="Bess C."/>
            <person name="Blankenburg K."/>
            <person name="Forbes L."/>
            <person name="Fu Q."/>
            <person name="Gubbala S."/>
            <person name="Hirani K."/>
            <person name="Jayaseelan J.C."/>
            <person name="Lara F."/>
            <person name="Munidasa M."/>
            <person name="Palculict T."/>
            <person name="Patil S."/>
            <person name="Pu L.-L."/>
            <person name="Saada N."/>
            <person name="Tang L."/>
            <person name="Weissenberger G."/>
            <person name="Zhu Y."/>
            <person name="Hemphill L."/>
            <person name="Shang Y."/>
            <person name="Youmans B."/>
            <person name="Ayvaz T."/>
            <person name="Ross M."/>
            <person name="Santibanez J."/>
            <person name="Aqrawi P."/>
            <person name="Gross S."/>
            <person name="Joshi V."/>
            <person name="Fowler G."/>
            <person name="Nazareth L."/>
            <person name="Reid J."/>
            <person name="Worley K."/>
            <person name="Petrosino J."/>
            <person name="Highlander S."/>
            <person name="Gibbs R."/>
        </authorList>
    </citation>
    <scope>NUCLEOTIDE SEQUENCE [LARGE SCALE GENOMIC DNA]</scope>
    <source>
        <strain evidence="1 2">DSM 3986</strain>
    </source>
</reference>
<evidence type="ECO:0000313" key="1">
    <source>
        <dbReference type="EMBL" id="EFU75791.1"/>
    </source>
</evidence>
<dbReference type="RefSeq" id="WP_008752028.1">
    <property type="nucleotide sequence ID" value="NZ_GL622296.1"/>
</dbReference>